<feature type="transmembrane region" description="Helical" evidence="1">
    <location>
        <begin position="186"/>
        <end position="207"/>
    </location>
</feature>
<dbReference type="Proteomes" id="UP000886847">
    <property type="component" value="Unassembled WGS sequence"/>
</dbReference>
<comment type="caution">
    <text evidence="2">The sequence shown here is derived from an EMBL/GenBank/DDBJ whole genome shotgun (WGS) entry which is preliminary data.</text>
</comment>
<reference evidence="2" key="1">
    <citation type="journal article" date="2021" name="PeerJ">
        <title>Extensive microbial diversity within the chicken gut microbiome revealed by metagenomics and culture.</title>
        <authorList>
            <person name="Gilroy R."/>
            <person name="Ravi A."/>
            <person name="Getino M."/>
            <person name="Pursley I."/>
            <person name="Horton D.L."/>
            <person name="Alikhan N.F."/>
            <person name="Baker D."/>
            <person name="Gharbi K."/>
            <person name="Hall N."/>
            <person name="Watson M."/>
            <person name="Adriaenssens E.M."/>
            <person name="Foster-Nyarko E."/>
            <person name="Jarju S."/>
            <person name="Secka A."/>
            <person name="Antonio M."/>
            <person name="Oren A."/>
            <person name="Chaudhuri R.R."/>
            <person name="La Ragione R."/>
            <person name="Hildebrand F."/>
            <person name="Pallen M.J."/>
        </authorList>
    </citation>
    <scope>NUCLEOTIDE SEQUENCE</scope>
    <source>
        <strain evidence="2">2189</strain>
    </source>
</reference>
<feature type="transmembrane region" description="Helical" evidence="1">
    <location>
        <begin position="213"/>
        <end position="237"/>
    </location>
</feature>
<keyword evidence="1" id="KW-0812">Transmembrane</keyword>
<keyword evidence="1" id="KW-1133">Transmembrane helix</keyword>
<reference evidence="2" key="2">
    <citation type="submission" date="2021-04" db="EMBL/GenBank/DDBJ databases">
        <authorList>
            <person name="Gilroy R."/>
        </authorList>
    </citation>
    <scope>NUCLEOTIDE SEQUENCE</scope>
    <source>
        <strain evidence="2">2189</strain>
    </source>
</reference>
<name>A0A9D1W0B1_9FIRM</name>
<evidence type="ECO:0000313" key="2">
    <source>
        <dbReference type="EMBL" id="HIX50116.1"/>
    </source>
</evidence>
<organism evidence="2 3">
    <name type="scientific">Candidatus Borkfalkia faecavium</name>
    <dbReference type="NCBI Taxonomy" id="2838508"/>
    <lineage>
        <taxon>Bacteria</taxon>
        <taxon>Bacillati</taxon>
        <taxon>Bacillota</taxon>
        <taxon>Clostridia</taxon>
        <taxon>Christensenellales</taxon>
        <taxon>Christensenellaceae</taxon>
        <taxon>Candidatus Borkfalkia</taxon>
    </lineage>
</organism>
<evidence type="ECO:0000256" key="1">
    <source>
        <dbReference type="SAM" id="Phobius"/>
    </source>
</evidence>
<dbReference type="AlphaFoldDB" id="A0A9D1W0B1"/>
<sequence>MEERSLELDDDGKIRLRRTGEEAGEVSADDIVIDIPDYKGFEEEEAGARFLAREGERRRAGAQAMLAEADELFAAGDLLGAGEKYLDCAALDRADWRPWFGVVRVHTKDLTDFSGFGECSRAFEKAVRRMGEAGRKEVAARYGEQLSLRAEECGMRARAQAAADEEKRAAERPQVMRAYGRALRSFAVVAALFLAFAVASAVLFPLIDAVPGYQVLIAAVVCGAAALVLLVAAAALGRRFWRAFSAKRRNERAGSTPEGRLARLLAEEEECIRMVLEDIM</sequence>
<gene>
    <name evidence="2" type="ORF">H9851_02430</name>
</gene>
<dbReference type="EMBL" id="DXEW01000010">
    <property type="protein sequence ID" value="HIX50116.1"/>
    <property type="molecule type" value="Genomic_DNA"/>
</dbReference>
<keyword evidence="1" id="KW-0472">Membrane</keyword>
<evidence type="ECO:0000313" key="3">
    <source>
        <dbReference type="Proteomes" id="UP000886847"/>
    </source>
</evidence>
<protein>
    <submittedName>
        <fullName evidence="2">Uncharacterized protein</fullName>
    </submittedName>
</protein>
<proteinExistence type="predicted"/>
<accession>A0A9D1W0B1</accession>